<accession>A0A2S6N5B0</accession>
<dbReference type="AlphaFoldDB" id="A0A2S6N5B0"/>
<feature type="region of interest" description="Disordered" evidence="1">
    <location>
        <begin position="104"/>
        <end position="124"/>
    </location>
</feature>
<evidence type="ECO:0000256" key="1">
    <source>
        <dbReference type="SAM" id="MobiDB-lite"/>
    </source>
</evidence>
<evidence type="ECO:0000313" key="2">
    <source>
        <dbReference type="EMBL" id="PPQ29805.1"/>
    </source>
</evidence>
<organism evidence="2 3">
    <name type="scientific">Rhodoblastus sphagnicola</name>
    <dbReference type="NCBI Taxonomy" id="333368"/>
    <lineage>
        <taxon>Bacteria</taxon>
        <taxon>Pseudomonadati</taxon>
        <taxon>Pseudomonadota</taxon>
        <taxon>Alphaproteobacteria</taxon>
        <taxon>Hyphomicrobiales</taxon>
        <taxon>Rhodoblastaceae</taxon>
        <taxon>Rhodoblastus</taxon>
    </lineage>
</organism>
<keyword evidence="3" id="KW-1185">Reference proteome</keyword>
<sequence length="124" mass="13645">MARLYHGRQAKSILRAASRRLDWRREGDMRRIFLLAFCMAVAPALAETPGPEPTPAEQRAVQKYGVDHPDCFAWTDGCMICTQKTCSTPGIACTPHEPVCEARAEKLEAPKPDTSPVAPPAEKP</sequence>
<proteinExistence type="predicted"/>
<protein>
    <submittedName>
        <fullName evidence="2">Uncharacterized protein</fullName>
    </submittedName>
</protein>
<reference evidence="2 3" key="1">
    <citation type="journal article" date="2018" name="Arch. Microbiol.">
        <title>New insights into the metabolic potential of the phototrophic purple bacterium Rhodopila globiformis DSM 161(T) from its draft genome sequence and evidence for a vanadium-dependent nitrogenase.</title>
        <authorList>
            <person name="Imhoff J.F."/>
            <person name="Rahn T."/>
            <person name="Kunzel S."/>
            <person name="Neulinger S.C."/>
        </authorList>
    </citation>
    <scope>NUCLEOTIDE SEQUENCE [LARGE SCALE GENOMIC DNA]</scope>
    <source>
        <strain evidence="2 3">DSM 16996</strain>
    </source>
</reference>
<gene>
    <name evidence="2" type="ORF">CCR94_14250</name>
</gene>
<dbReference type="EMBL" id="NHSJ01000087">
    <property type="protein sequence ID" value="PPQ29805.1"/>
    <property type="molecule type" value="Genomic_DNA"/>
</dbReference>
<comment type="caution">
    <text evidence="2">The sequence shown here is derived from an EMBL/GenBank/DDBJ whole genome shotgun (WGS) entry which is preliminary data.</text>
</comment>
<name>A0A2S6N5B0_9HYPH</name>
<evidence type="ECO:0000313" key="3">
    <source>
        <dbReference type="Proteomes" id="UP000239089"/>
    </source>
</evidence>
<dbReference type="Proteomes" id="UP000239089">
    <property type="component" value="Unassembled WGS sequence"/>
</dbReference>